<dbReference type="GeneID" id="25742051"/>
<dbReference type="InterPro" id="IPR011008">
    <property type="entry name" value="Dimeric_a/b-barrel"/>
</dbReference>
<dbReference type="Proteomes" id="UP000054498">
    <property type="component" value="Unassembled WGS sequence"/>
</dbReference>
<dbReference type="KEGG" id="mng:MNEG_9176"/>
<accession>A0A0D2MDF5</accession>
<evidence type="ECO:0008006" key="3">
    <source>
        <dbReference type="Google" id="ProtNLM"/>
    </source>
</evidence>
<organism evidence="1 2">
    <name type="scientific">Monoraphidium neglectum</name>
    <dbReference type="NCBI Taxonomy" id="145388"/>
    <lineage>
        <taxon>Eukaryota</taxon>
        <taxon>Viridiplantae</taxon>
        <taxon>Chlorophyta</taxon>
        <taxon>core chlorophytes</taxon>
        <taxon>Chlorophyceae</taxon>
        <taxon>CS clade</taxon>
        <taxon>Sphaeropleales</taxon>
        <taxon>Selenastraceae</taxon>
        <taxon>Monoraphidium</taxon>
    </lineage>
</organism>
<dbReference type="OrthoDB" id="10342886at2759"/>
<dbReference type="AlphaFoldDB" id="A0A0D2MDF5"/>
<dbReference type="RefSeq" id="XP_013897806.1">
    <property type="nucleotide sequence ID" value="XM_014042352.1"/>
</dbReference>
<dbReference type="SUPFAM" id="SSF54909">
    <property type="entry name" value="Dimeric alpha+beta barrel"/>
    <property type="match status" value="1"/>
</dbReference>
<keyword evidence="2" id="KW-1185">Reference proteome</keyword>
<reference evidence="1 2" key="1">
    <citation type="journal article" date="2013" name="BMC Genomics">
        <title>Reconstruction of the lipid metabolism for the microalga Monoraphidium neglectum from its genome sequence reveals characteristics suitable for biofuel production.</title>
        <authorList>
            <person name="Bogen C."/>
            <person name="Al-Dilaimi A."/>
            <person name="Albersmeier A."/>
            <person name="Wichmann J."/>
            <person name="Grundmann M."/>
            <person name="Rupp O."/>
            <person name="Lauersen K.J."/>
            <person name="Blifernez-Klassen O."/>
            <person name="Kalinowski J."/>
            <person name="Goesmann A."/>
            <person name="Mussgnug J.H."/>
            <person name="Kruse O."/>
        </authorList>
    </citation>
    <scope>NUCLEOTIDE SEQUENCE [LARGE SCALE GENOMIC DNA]</scope>
    <source>
        <strain evidence="1 2">SAG 48.87</strain>
    </source>
</reference>
<sequence length="97" mass="10761">MVFWVLGVYKVKDVEAAAASYETSRETRHAAGQKSYRVFKVTNAPEGEQKIAILGDWDDPAQFEAFCTTSEFKAIADGLQMLEPPQVTVLQELSAPH</sequence>
<dbReference type="EMBL" id="KK102064">
    <property type="protein sequence ID" value="KIY98786.1"/>
    <property type="molecule type" value="Genomic_DNA"/>
</dbReference>
<evidence type="ECO:0000313" key="1">
    <source>
        <dbReference type="EMBL" id="KIY98786.1"/>
    </source>
</evidence>
<name>A0A0D2MDF5_9CHLO</name>
<evidence type="ECO:0000313" key="2">
    <source>
        <dbReference type="Proteomes" id="UP000054498"/>
    </source>
</evidence>
<gene>
    <name evidence="1" type="ORF">MNEG_9176</name>
</gene>
<proteinExistence type="predicted"/>
<protein>
    <recommendedName>
        <fullName evidence="3">ABM domain-containing protein</fullName>
    </recommendedName>
</protein>
<dbReference type="Gene3D" id="3.30.70.100">
    <property type="match status" value="1"/>
</dbReference>